<dbReference type="SUPFAM" id="SSF53474">
    <property type="entry name" value="alpha/beta-Hydrolases"/>
    <property type="match status" value="1"/>
</dbReference>
<reference evidence="4 5" key="1">
    <citation type="submission" date="2024-04" db="EMBL/GenBank/DDBJ databases">
        <title>Phyllosticta paracitricarpa is synonymous to the EU quarantine fungus P. citricarpa based on phylogenomic analyses.</title>
        <authorList>
            <consortium name="Lawrence Berkeley National Laboratory"/>
            <person name="Van Ingen-Buijs V.A."/>
            <person name="Van Westerhoven A.C."/>
            <person name="Haridas S."/>
            <person name="Skiadas P."/>
            <person name="Martin F."/>
            <person name="Groenewald J.Z."/>
            <person name="Crous P.W."/>
            <person name="Seidl M.F."/>
        </authorList>
    </citation>
    <scope>NUCLEOTIDE SEQUENCE [LARGE SCALE GENOMIC DNA]</scope>
    <source>
        <strain evidence="4 5">CBS 123374</strain>
    </source>
</reference>
<sequence length="398" mass="44925">MASYDTIPSTAKTQPTPFKVNIPQEKLHQLEQLVKLSPIGPGTYENLFEDRKLGVSRSWLESAKKEWESFDWRSHEAHINSFPHFTLPVTDDDGRKHSVHFVALFSTNPSAAPVAFFHGWPGSFLEFLPILSLLKSQYAPDQLPFHVIVPSLSGYTFSGRPPKDKDWTMQDEARIMHKFMCELGFEKGYVTQGGDIGSFIARIMGAENEACKAVHLNFSPMQKPDSASDSDINELEAFALKRGAEFQRTGFAYAMEHGTRPATIGLVLSSSPIALLAWIGEKFLTWTDADPPVSAILESISLYWLTDSFPTSIWSYRQHYGPNPIPGGVHGNAKFRLNKPFGYSFFPYELMAMPKAWVQTNGDLVFWRQHERGGHFAAMEKPDELLKDVTDFVTQVWK</sequence>
<evidence type="ECO:0000259" key="3">
    <source>
        <dbReference type="Pfam" id="PF06441"/>
    </source>
</evidence>
<dbReference type="InterPro" id="IPR010497">
    <property type="entry name" value="Epoxide_hydro_N"/>
</dbReference>
<dbReference type="PIRSF" id="PIRSF001112">
    <property type="entry name" value="Epoxide_hydrolase"/>
    <property type="match status" value="1"/>
</dbReference>
<dbReference type="GO" id="GO:0016787">
    <property type="term" value="F:hydrolase activity"/>
    <property type="evidence" value="ECO:0007669"/>
    <property type="project" value="UniProtKB-KW"/>
</dbReference>
<keyword evidence="2 4" id="KW-0378">Hydrolase</keyword>
<organism evidence="4 5">
    <name type="scientific">Phyllosticta capitalensis</name>
    <dbReference type="NCBI Taxonomy" id="121624"/>
    <lineage>
        <taxon>Eukaryota</taxon>
        <taxon>Fungi</taxon>
        <taxon>Dikarya</taxon>
        <taxon>Ascomycota</taxon>
        <taxon>Pezizomycotina</taxon>
        <taxon>Dothideomycetes</taxon>
        <taxon>Dothideomycetes incertae sedis</taxon>
        <taxon>Botryosphaeriales</taxon>
        <taxon>Phyllostictaceae</taxon>
        <taxon>Phyllosticta</taxon>
    </lineage>
</organism>
<keyword evidence="5" id="KW-1185">Reference proteome</keyword>
<evidence type="ECO:0000313" key="5">
    <source>
        <dbReference type="Proteomes" id="UP001492380"/>
    </source>
</evidence>
<dbReference type="Gene3D" id="3.40.50.1820">
    <property type="entry name" value="alpha/beta hydrolase"/>
    <property type="match status" value="1"/>
</dbReference>
<comment type="caution">
    <text evidence="4">The sequence shown here is derived from an EMBL/GenBank/DDBJ whole genome shotgun (WGS) entry which is preliminary data.</text>
</comment>
<dbReference type="PRINTS" id="PR00412">
    <property type="entry name" value="EPOXHYDRLASE"/>
</dbReference>
<accession>A0ABR1YLY0</accession>
<evidence type="ECO:0000256" key="1">
    <source>
        <dbReference type="ARBA" id="ARBA00010088"/>
    </source>
</evidence>
<evidence type="ECO:0000256" key="2">
    <source>
        <dbReference type="ARBA" id="ARBA00022801"/>
    </source>
</evidence>
<evidence type="ECO:0000313" key="4">
    <source>
        <dbReference type="EMBL" id="KAK8233507.1"/>
    </source>
</evidence>
<protein>
    <submittedName>
        <fullName evidence="4">Alpha/Beta hydrolase protein</fullName>
    </submittedName>
</protein>
<dbReference type="InterPro" id="IPR016292">
    <property type="entry name" value="Epoxide_hydrolase"/>
</dbReference>
<comment type="similarity">
    <text evidence="1">Belongs to the peptidase S33 family.</text>
</comment>
<dbReference type="Proteomes" id="UP001492380">
    <property type="component" value="Unassembled WGS sequence"/>
</dbReference>
<name>A0ABR1YLY0_9PEZI</name>
<feature type="domain" description="Epoxide hydrolase N-terminal" evidence="3">
    <location>
        <begin position="16"/>
        <end position="127"/>
    </location>
</feature>
<dbReference type="InterPro" id="IPR029058">
    <property type="entry name" value="AB_hydrolase_fold"/>
</dbReference>
<dbReference type="Pfam" id="PF06441">
    <property type="entry name" value="EHN"/>
    <property type="match status" value="1"/>
</dbReference>
<dbReference type="PANTHER" id="PTHR21661">
    <property type="entry name" value="EPOXIDE HYDROLASE 1-RELATED"/>
    <property type="match status" value="1"/>
</dbReference>
<dbReference type="InterPro" id="IPR000639">
    <property type="entry name" value="Epox_hydrolase-like"/>
</dbReference>
<dbReference type="EMBL" id="JBBWRZ010000006">
    <property type="protein sequence ID" value="KAK8233507.1"/>
    <property type="molecule type" value="Genomic_DNA"/>
</dbReference>
<dbReference type="PANTHER" id="PTHR21661:SF39">
    <property type="entry name" value="HYDROLASE, PUTATIVE (AFU_ORTHOLOGUE AFUA_3G08960)-RELATED"/>
    <property type="match status" value="1"/>
</dbReference>
<proteinExistence type="inferred from homology"/>
<gene>
    <name evidence="4" type="ORF">HDK90DRAFT_486906</name>
</gene>